<dbReference type="AlphaFoldDB" id="A0AAV7KDM4"/>
<evidence type="ECO:0000313" key="2">
    <source>
        <dbReference type="Proteomes" id="UP001165289"/>
    </source>
</evidence>
<comment type="caution">
    <text evidence="1">The sequence shown here is derived from an EMBL/GenBank/DDBJ whole genome shotgun (WGS) entry which is preliminary data.</text>
</comment>
<sequence length="123" mass="14220">MNLSVRSGNKAAIFNLGASWRRSPVKVRRARSVGKKMVAPFFCKTGPVAIIPLEDRRAVNADWYINNCLPKACEAWSIVALRLVSEDFFFTTIMHLHTQQPKHWTPWLKIRSSRYRIHLTVQI</sequence>
<organism evidence="1 2">
    <name type="scientific">Oopsacas minuta</name>
    <dbReference type="NCBI Taxonomy" id="111878"/>
    <lineage>
        <taxon>Eukaryota</taxon>
        <taxon>Metazoa</taxon>
        <taxon>Porifera</taxon>
        <taxon>Hexactinellida</taxon>
        <taxon>Hexasterophora</taxon>
        <taxon>Lyssacinosida</taxon>
        <taxon>Leucopsacidae</taxon>
        <taxon>Oopsacas</taxon>
    </lineage>
</organism>
<proteinExistence type="predicted"/>
<name>A0AAV7KDM4_9METZ</name>
<gene>
    <name evidence="1" type="ORF">LOD99_15120</name>
</gene>
<reference evidence="1 2" key="1">
    <citation type="journal article" date="2023" name="BMC Biol.">
        <title>The compact genome of the sponge Oopsacas minuta (Hexactinellida) is lacking key metazoan core genes.</title>
        <authorList>
            <person name="Santini S."/>
            <person name="Schenkelaars Q."/>
            <person name="Jourda C."/>
            <person name="Duchesne M."/>
            <person name="Belahbib H."/>
            <person name="Rocher C."/>
            <person name="Selva M."/>
            <person name="Riesgo A."/>
            <person name="Vervoort M."/>
            <person name="Leys S.P."/>
            <person name="Kodjabachian L."/>
            <person name="Le Bivic A."/>
            <person name="Borchiellini C."/>
            <person name="Claverie J.M."/>
            <person name="Renard E."/>
        </authorList>
    </citation>
    <scope>NUCLEOTIDE SEQUENCE [LARGE SCALE GENOMIC DNA]</scope>
    <source>
        <strain evidence="1">SPO-2</strain>
    </source>
</reference>
<protein>
    <submittedName>
        <fullName evidence="1">Mariner transposase</fullName>
    </submittedName>
</protein>
<dbReference type="Proteomes" id="UP001165289">
    <property type="component" value="Unassembled WGS sequence"/>
</dbReference>
<keyword evidence="2" id="KW-1185">Reference proteome</keyword>
<dbReference type="EMBL" id="JAKMXF010000077">
    <property type="protein sequence ID" value="KAI6658795.1"/>
    <property type="molecule type" value="Genomic_DNA"/>
</dbReference>
<evidence type="ECO:0000313" key="1">
    <source>
        <dbReference type="EMBL" id="KAI6658795.1"/>
    </source>
</evidence>
<accession>A0AAV7KDM4</accession>